<sequence>MMTQVRHSGHQCGQSRGCQLLRPPRTLTHTRRDEGLLFLPPYATALGRGLTLSSLAHEHWTLHVCVTHFLPASQSMFTYPVSLVFSLAFLQATFKDHGTVFSNFNVHLSHPIYVYVYMRGAC</sequence>
<dbReference type="AlphaFoldDB" id="A0A7J7VEI4"/>
<name>A0A7J7VEI4_RHIFE</name>
<dbReference type="Proteomes" id="UP000585614">
    <property type="component" value="Unassembled WGS sequence"/>
</dbReference>
<gene>
    <name evidence="1" type="ORF">mRhiFer1_008413</name>
</gene>
<dbReference type="EMBL" id="JACAGC010000013">
    <property type="protein sequence ID" value="KAF6323441.1"/>
    <property type="molecule type" value="Genomic_DNA"/>
</dbReference>
<evidence type="ECO:0000313" key="1">
    <source>
        <dbReference type="EMBL" id="KAF6323441.1"/>
    </source>
</evidence>
<accession>A0A7J7VEI4</accession>
<evidence type="ECO:0000313" key="2">
    <source>
        <dbReference type="Proteomes" id="UP000585614"/>
    </source>
</evidence>
<proteinExistence type="predicted"/>
<reference evidence="1 2" key="1">
    <citation type="journal article" date="2020" name="Nature">
        <title>Six reference-quality genomes reveal evolution of bat adaptations.</title>
        <authorList>
            <person name="Jebb D."/>
            <person name="Huang Z."/>
            <person name="Pippel M."/>
            <person name="Hughes G.M."/>
            <person name="Lavrichenko K."/>
            <person name="Devanna P."/>
            <person name="Winkler S."/>
            <person name="Jermiin L.S."/>
            <person name="Skirmuntt E.C."/>
            <person name="Katzourakis A."/>
            <person name="Burkitt-Gray L."/>
            <person name="Ray D.A."/>
            <person name="Sullivan K.A.M."/>
            <person name="Roscito J.G."/>
            <person name="Kirilenko B.M."/>
            <person name="Davalos L.M."/>
            <person name="Corthals A.P."/>
            <person name="Power M.L."/>
            <person name="Jones G."/>
            <person name="Ransome R.D."/>
            <person name="Dechmann D.K.N."/>
            <person name="Locatelli A.G."/>
            <person name="Puechmaille S.J."/>
            <person name="Fedrigo O."/>
            <person name="Jarvis E.D."/>
            <person name="Hiller M."/>
            <person name="Vernes S.C."/>
            <person name="Myers E.W."/>
            <person name="Teeling E.C."/>
        </authorList>
    </citation>
    <scope>NUCLEOTIDE SEQUENCE [LARGE SCALE GENOMIC DNA]</scope>
    <source>
        <strain evidence="1">MRhiFer1</strain>
        <tissue evidence="1">Lung</tissue>
    </source>
</reference>
<comment type="caution">
    <text evidence="1">The sequence shown here is derived from an EMBL/GenBank/DDBJ whole genome shotgun (WGS) entry which is preliminary data.</text>
</comment>
<protein>
    <submittedName>
        <fullName evidence="1">Uncharacterized protein</fullName>
    </submittedName>
</protein>
<organism evidence="1 2">
    <name type="scientific">Rhinolophus ferrumequinum</name>
    <name type="common">Greater horseshoe bat</name>
    <dbReference type="NCBI Taxonomy" id="59479"/>
    <lineage>
        <taxon>Eukaryota</taxon>
        <taxon>Metazoa</taxon>
        <taxon>Chordata</taxon>
        <taxon>Craniata</taxon>
        <taxon>Vertebrata</taxon>
        <taxon>Euteleostomi</taxon>
        <taxon>Mammalia</taxon>
        <taxon>Eutheria</taxon>
        <taxon>Laurasiatheria</taxon>
        <taxon>Chiroptera</taxon>
        <taxon>Yinpterochiroptera</taxon>
        <taxon>Rhinolophoidea</taxon>
        <taxon>Rhinolophidae</taxon>
        <taxon>Rhinolophinae</taxon>
        <taxon>Rhinolophus</taxon>
    </lineage>
</organism>